<keyword evidence="5" id="KW-0808">Transferase</keyword>
<evidence type="ECO:0000313" key="17">
    <source>
        <dbReference type="Proteomes" id="UP000800096"/>
    </source>
</evidence>
<evidence type="ECO:0000256" key="3">
    <source>
        <dbReference type="ARBA" id="ARBA00004906"/>
    </source>
</evidence>
<dbReference type="GO" id="GO:0061630">
    <property type="term" value="F:ubiquitin protein ligase activity"/>
    <property type="evidence" value="ECO:0007669"/>
    <property type="project" value="UniProtKB-EC"/>
</dbReference>
<feature type="transmembrane region" description="Helical" evidence="14">
    <location>
        <begin position="267"/>
        <end position="286"/>
    </location>
</feature>
<dbReference type="CDD" id="cd16479">
    <property type="entry name" value="RING-H2_synoviolin"/>
    <property type="match status" value="1"/>
</dbReference>
<evidence type="ECO:0000256" key="10">
    <source>
        <dbReference type="ARBA" id="ARBA00022833"/>
    </source>
</evidence>
<feature type="compositionally biased region" description="Low complexity" evidence="13">
    <location>
        <begin position="391"/>
        <end position="413"/>
    </location>
</feature>
<dbReference type="InterPro" id="IPR058051">
    <property type="entry name" value="Znf_RING_synoviolin"/>
</dbReference>
<evidence type="ECO:0000256" key="13">
    <source>
        <dbReference type="SAM" id="MobiDB-lite"/>
    </source>
</evidence>
<dbReference type="InterPro" id="IPR050731">
    <property type="entry name" value="HRD1_E3_ubiq-ligases"/>
</dbReference>
<dbReference type="Gene3D" id="3.30.40.10">
    <property type="entry name" value="Zinc/RING finger domain, C3HC4 (zinc finger)"/>
    <property type="match status" value="1"/>
</dbReference>
<gene>
    <name evidence="16" type="ORF">BDU57DRAFT_15816</name>
</gene>
<feature type="domain" description="E3 ubiquitin-protein ligase synoviolin-like TPR repeats" evidence="15">
    <location>
        <begin position="3"/>
        <end position="312"/>
    </location>
</feature>
<evidence type="ECO:0000256" key="14">
    <source>
        <dbReference type="SAM" id="Phobius"/>
    </source>
</evidence>
<feature type="transmembrane region" description="Helical" evidence="14">
    <location>
        <begin position="99"/>
        <end position="119"/>
    </location>
</feature>
<dbReference type="GO" id="GO:0036503">
    <property type="term" value="P:ERAD pathway"/>
    <property type="evidence" value="ECO:0007669"/>
    <property type="project" value="TreeGrafter"/>
</dbReference>
<evidence type="ECO:0000256" key="6">
    <source>
        <dbReference type="ARBA" id="ARBA00022692"/>
    </source>
</evidence>
<proteinExistence type="predicted"/>
<keyword evidence="9" id="KW-0833">Ubl conjugation pathway</keyword>
<dbReference type="OrthoDB" id="7759664at2759"/>
<feature type="region of interest" description="Disordered" evidence="13">
    <location>
        <begin position="546"/>
        <end position="565"/>
    </location>
</feature>
<dbReference type="Pfam" id="PF25563">
    <property type="entry name" value="TPR_SYVN1_N"/>
    <property type="match status" value="1"/>
</dbReference>
<feature type="transmembrane region" description="Helical" evidence="14">
    <location>
        <begin position="44"/>
        <end position="61"/>
    </location>
</feature>
<feature type="region of interest" description="Disordered" evidence="13">
    <location>
        <begin position="587"/>
        <end position="723"/>
    </location>
</feature>
<accession>A0A6A5QXG7</accession>
<feature type="compositionally biased region" description="Acidic residues" evidence="13">
    <location>
        <begin position="234"/>
        <end position="243"/>
    </location>
</feature>
<keyword evidence="7" id="KW-0479">Metal-binding</keyword>
<evidence type="ECO:0000256" key="2">
    <source>
        <dbReference type="ARBA" id="ARBA00004308"/>
    </source>
</evidence>
<organism evidence="16 17">
    <name type="scientific">Ampelomyces quisqualis</name>
    <name type="common">Powdery mildew agent</name>
    <dbReference type="NCBI Taxonomy" id="50730"/>
    <lineage>
        <taxon>Eukaryota</taxon>
        <taxon>Fungi</taxon>
        <taxon>Dikarya</taxon>
        <taxon>Ascomycota</taxon>
        <taxon>Pezizomycotina</taxon>
        <taxon>Dothideomycetes</taxon>
        <taxon>Pleosporomycetidae</taxon>
        <taxon>Pleosporales</taxon>
        <taxon>Pleosporineae</taxon>
        <taxon>Phaeosphaeriaceae</taxon>
        <taxon>Ampelomyces</taxon>
    </lineage>
</organism>
<dbReference type="GO" id="GO:0043161">
    <property type="term" value="P:proteasome-mediated ubiquitin-dependent protein catabolic process"/>
    <property type="evidence" value="ECO:0007669"/>
    <property type="project" value="TreeGrafter"/>
</dbReference>
<reference evidence="16" key="1">
    <citation type="journal article" date="2020" name="Stud. Mycol.">
        <title>101 Dothideomycetes genomes: a test case for predicting lifestyles and emergence of pathogens.</title>
        <authorList>
            <person name="Haridas S."/>
            <person name="Albert R."/>
            <person name="Binder M."/>
            <person name="Bloem J."/>
            <person name="Labutti K."/>
            <person name="Salamov A."/>
            <person name="Andreopoulos B."/>
            <person name="Baker S."/>
            <person name="Barry K."/>
            <person name="Bills G."/>
            <person name="Bluhm B."/>
            <person name="Cannon C."/>
            <person name="Castanera R."/>
            <person name="Culley D."/>
            <person name="Daum C."/>
            <person name="Ezra D."/>
            <person name="Gonzalez J."/>
            <person name="Henrissat B."/>
            <person name="Kuo A."/>
            <person name="Liang C."/>
            <person name="Lipzen A."/>
            <person name="Lutzoni F."/>
            <person name="Magnuson J."/>
            <person name="Mondo S."/>
            <person name="Nolan M."/>
            <person name="Ohm R."/>
            <person name="Pangilinan J."/>
            <person name="Park H.-J."/>
            <person name="Ramirez L."/>
            <person name="Alfaro M."/>
            <person name="Sun H."/>
            <person name="Tritt A."/>
            <person name="Yoshinaga Y."/>
            <person name="Zwiers L.-H."/>
            <person name="Turgeon B."/>
            <person name="Goodwin S."/>
            <person name="Spatafora J."/>
            <person name="Crous P."/>
            <person name="Grigoriev I."/>
        </authorList>
    </citation>
    <scope>NUCLEOTIDE SEQUENCE</scope>
    <source>
        <strain evidence="16">HMLAC05119</strain>
    </source>
</reference>
<feature type="compositionally biased region" description="Low complexity" evidence="13">
    <location>
        <begin position="220"/>
        <end position="233"/>
    </location>
</feature>
<feature type="compositionally biased region" description="Low complexity" evidence="13">
    <location>
        <begin position="674"/>
        <end position="683"/>
    </location>
</feature>
<dbReference type="GO" id="GO:0012505">
    <property type="term" value="C:endomembrane system"/>
    <property type="evidence" value="ECO:0007669"/>
    <property type="project" value="UniProtKB-SubCell"/>
</dbReference>
<evidence type="ECO:0000256" key="9">
    <source>
        <dbReference type="ARBA" id="ARBA00022786"/>
    </source>
</evidence>
<sequence length="723" mass="79835">MSRLQLYVAGSAVMANVVLLRAYYERPNFYSAAVYISQSTGSLMFLVNLMLIVATSFGFGLQRLFYGPLRPIETEQLYDKAWFAVSETLLAMTIFRDDIGIWFFTMFLCLLAGKVWQWIGEGRVEFLEQQPPANPRLFHTRLMSSLLLSVAFDVFMMQYCVNSILSDSRPGVMVMFGFEYVLLAIASISTLLRYTLSLVELAITKRQEKAREEARRVVREQATQRAAAEGTEAAPEEDDDDGDVPGWEDKGRWVFYLDLATDFIKSVVYLGFFMILMTFYGIPIHIMRDLFMTIRSFIKRLHDFVQYRNATRDMNTRYPDATAEELERESTCIVCREEMHAWVQPEANEAQTGRRIDERQRAKKLPCGHILHFSCLRSWLERQQALLRGNAHQGAAGAQGQPAQPAIPAAQQNPPQPNLRVFNFGPIRIAMGNLRVPAQQQENQNNIRNTMDQLRQQAAGADPQNLLVSGQTQGNVQPLAQPQSINLPVVGPIPGATALHPADVQSDILRIQYNIIESLRQLNAQQEQLEVVHRLLGELNRIQQSSGMASATGQELPPITPLNPQALSSFTPHAYFARGPVLGPGDDGVPAGVTLPEGWTLRPMTLVPRPGQETRPSSASAQPPVQSSQPPQPPQANDQTGPSSSSLPAAAGSLASDPSSGPPSGAPPKPTEPSSLESSWSFSNLPERTEAEGSSSAVAGSGLGEQSVTKRTVTVEDAKDNEQ</sequence>
<keyword evidence="8" id="KW-0863">Zinc-finger</keyword>
<dbReference type="InterPro" id="IPR013083">
    <property type="entry name" value="Znf_RING/FYVE/PHD"/>
</dbReference>
<dbReference type="PANTHER" id="PTHR22763">
    <property type="entry name" value="RING ZINC FINGER PROTEIN"/>
    <property type="match status" value="1"/>
</dbReference>
<keyword evidence="11 14" id="KW-1133">Transmembrane helix</keyword>
<dbReference type="EC" id="2.3.2.27" evidence="4"/>
<feature type="compositionally biased region" description="Basic and acidic residues" evidence="13">
    <location>
        <begin position="713"/>
        <end position="723"/>
    </location>
</feature>
<keyword evidence="12 14" id="KW-0472">Membrane</keyword>
<evidence type="ECO:0000256" key="11">
    <source>
        <dbReference type="ARBA" id="ARBA00022989"/>
    </source>
</evidence>
<feature type="compositionally biased region" description="Low complexity" evidence="13">
    <location>
        <begin position="616"/>
        <end position="629"/>
    </location>
</feature>
<evidence type="ECO:0000256" key="8">
    <source>
        <dbReference type="ARBA" id="ARBA00022771"/>
    </source>
</evidence>
<protein>
    <recommendedName>
        <fullName evidence="4">RING-type E3 ubiquitin transferase</fullName>
        <ecNumber evidence="4">2.3.2.27</ecNumber>
    </recommendedName>
</protein>
<evidence type="ECO:0000256" key="7">
    <source>
        <dbReference type="ARBA" id="ARBA00022723"/>
    </source>
</evidence>
<evidence type="ECO:0000256" key="4">
    <source>
        <dbReference type="ARBA" id="ARBA00012483"/>
    </source>
</evidence>
<feature type="transmembrane region" description="Helical" evidence="14">
    <location>
        <begin position="172"/>
        <end position="192"/>
    </location>
</feature>
<dbReference type="InterPro" id="IPR057992">
    <property type="entry name" value="TPR_SYVN1_N"/>
</dbReference>
<dbReference type="Proteomes" id="UP000800096">
    <property type="component" value="Unassembled WGS sequence"/>
</dbReference>
<feature type="transmembrane region" description="Helical" evidence="14">
    <location>
        <begin position="7"/>
        <end position="24"/>
    </location>
</feature>
<feature type="region of interest" description="Disordered" evidence="13">
    <location>
        <begin position="214"/>
        <end position="245"/>
    </location>
</feature>
<feature type="transmembrane region" description="Helical" evidence="14">
    <location>
        <begin position="139"/>
        <end position="160"/>
    </location>
</feature>
<feature type="compositionally biased region" description="Pro residues" evidence="13">
    <location>
        <begin position="660"/>
        <end position="671"/>
    </location>
</feature>
<keyword evidence="10" id="KW-0862">Zinc</keyword>
<dbReference type="AlphaFoldDB" id="A0A6A5QXG7"/>
<comment type="catalytic activity">
    <reaction evidence="1">
        <text>S-ubiquitinyl-[E2 ubiquitin-conjugating enzyme]-L-cysteine + [acceptor protein]-L-lysine = [E2 ubiquitin-conjugating enzyme]-L-cysteine + N(6)-ubiquitinyl-[acceptor protein]-L-lysine.</text>
        <dbReference type="EC" id="2.3.2.27"/>
    </reaction>
</comment>
<keyword evidence="17" id="KW-1185">Reference proteome</keyword>
<dbReference type="EMBL" id="ML979132">
    <property type="protein sequence ID" value="KAF1920455.1"/>
    <property type="molecule type" value="Genomic_DNA"/>
</dbReference>
<dbReference type="SUPFAM" id="SSF57850">
    <property type="entry name" value="RING/U-box"/>
    <property type="match status" value="1"/>
</dbReference>
<evidence type="ECO:0000259" key="15">
    <source>
        <dbReference type="Pfam" id="PF25563"/>
    </source>
</evidence>
<comment type="pathway">
    <text evidence="3">Protein modification; protein ubiquitination.</text>
</comment>
<evidence type="ECO:0000256" key="1">
    <source>
        <dbReference type="ARBA" id="ARBA00000900"/>
    </source>
</evidence>
<keyword evidence="6 14" id="KW-0812">Transmembrane</keyword>
<comment type="subcellular location">
    <subcellularLocation>
        <location evidence="2">Endomembrane system</location>
    </subcellularLocation>
</comment>
<evidence type="ECO:0000256" key="5">
    <source>
        <dbReference type="ARBA" id="ARBA00022679"/>
    </source>
</evidence>
<dbReference type="GO" id="GO:0008270">
    <property type="term" value="F:zinc ion binding"/>
    <property type="evidence" value="ECO:0007669"/>
    <property type="project" value="UniProtKB-KW"/>
</dbReference>
<feature type="region of interest" description="Disordered" evidence="13">
    <location>
        <begin position="391"/>
        <end position="415"/>
    </location>
</feature>
<name>A0A6A5QXG7_AMPQU</name>
<dbReference type="PANTHER" id="PTHR22763:SF184">
    <property type="entry name" value="E3 UBIQUITIN-PROTEIN LIGASE SYNOVIOLIN"/>
    <property type="match status" value="1"/>
</dbReference>
<feature type="compositionally biased region" description="Low complexity" evidence="13">
    <location>
        <begin position="641"/>
        <end position="659"/>
    </location>
</feature>
<evidence type="ECO:0000256" key="12">
    <source>
        <dbReference type="ARBA" id="ARBA00023136"/>
    </source>
</evidence>
<evidence type="ECO:0000313" key="16">
    <source>
        <dbReference type="EMBL" id="KAF1920455.1"/>
    </source>
</evidence>